<sequence>MQTKYFKFLAYFSFIISLIYGFYHIIKAFDFVKEAYIYTGIFALIFLNLSLLFSLLKFKKTKNYPKILGIFAAFWAILHFLNYFIFDRNAQILRLFDDISHRLLEAIGFIAFLIIFLMLLSSFKIFKKLSKIRKLGYLCLILASYHYFLTPKIPMFWEWSALIIALFYFIVRYTKTLKS</sequence>
<evidence type="ECO:0000313" key="15">
    <source>
        <dbReference type="Proteomes" id="UP000865592"/>
    </source>
</evidence>
<dbReference type="InterPro" id="IPR022837">
    <property type="entry name" value="MsrQ-like"/>
</dbReference>
<keyword evidence="6 7" id="KW-0472">Membrane</keyword>
<dbReference type="Proteomes" id="UP000410873">
    <property type="component" value="Unassembled WGS sequence"/>
</dbReference>
<dbReference type="PANTHER" id="PTHR36964:SF1">
    <property type="entry name" value="PROTEIN-METHIONINE-SULFOXIDE REDUCTASE HEME-BINDING SUBUNIT MSRQ"/>
    <property type="match status" value="1"/>
</dbReference>
<evidence type="ECO:0000256" key="2">
    <source>
        <dbReference type="ARBA" id="ARBA00022448"/>
    </source>
</evidence>
<evidence type="ECO:0000313" key="9">
    <source>
        <dbReference type="EMBL" id="EAK3959080.1"/>
    </source>
</evidence>
<feature type="transmembrane region" description="Helical" evidence="7">
    <location>
        <begin position="135"/>
        <end position="150"/>
    </location>
</feature>
<reference evidence="11" key="4">
    <citation type="submission" date="2023-06" db="EMBL/GenBank/DDBJ databases">
        <authorList>
            <consortium name="PulseNet: The National Subtyping Network for Foodborne Disease Surveillance"/>
        </authorList>
    </citation>
    <scope>NUCLEOTIDE SEQUENCE</scope>
    <source>
        <strain evidence="11">PNUSAC035917</strain>
    </source>
</reference>
<evidence type="ECO:0000313" key="12">
    <source>
        <dbReference type="EMBL" id="OEY03572.1"/>
    </source>
</evidence>
<evidence type="ECO:0000256" key="1">
    <source>
        <dbReference type="ARBA" id="ARBA00004141"/>
    </source>
</evidence>
<dbReference type="EMBL" id="MKBD01000004">
    <property type="protein sequence ID" value="OEY03572.1"/>
    <property type="molecule type" value="Genomic_DNA"/>
</dbReference>
<feature type="transmembrane region" description="Helical" evidence="7">
    <location>
        <begin position="106"/>
        <end position="123"/>
    </location>
</feature>
<evidence type="ECO:0000313" key="11">
    <source>
        <dbReference type="EMBL" id="ELD5186883.1"/>
    </source>
</evidence>
<reference evidence="12 15" key="1">
    <citation type="submission" date="2016-09" db="EMBL/GenBank/DDBJ databases">
        <title>Campylobacter genomics.</title>
        <authorList>
            <person name="Weis A.M."/>
            <person name="Weimer B.C."/>
            <person name="Gilpin B."/>
            <person name="Huang B.C."/>
            <person name="Kong N."/>
        </authorList>
    </citation>
    <scope>NUCLEOTIDE SEQUENCE [LARGE SCALE GENOMIC DNA]</scope>
    <source>
        <strain evidence="12 15">BCW_4735</strain>
    </source>
</reference>
<dbReference type="EMBL" id="ABMIIH010000005">
    <property type="protein sequence ID" value="ELD5186883.1"/>
    <property type="molecule type" value="Genomic_DNA"/>
</dbReference>
<dbReference type="Proteomes" id="UP000865592">
    <property type="component" value="Unassembled WGS sequence"/>
</dbReference>
<proteinExistence type="predicted"/>
<dbReference type="PANTHER" id="PTHR36964">
    <property type="entry name" value="PROTEIN-METHIONINE-SULFOXIDE REDUCTASE HEME-BINDING SUBUNIT MSRQ"/>
    <property type="match status" value="1"/>
</dbReference>
<keyword evidence="2" id="KW-0813">Transport</keyword>
<keyword evidence="5" id="KW-0408">Iron</keyword>
<evidence type="ECO:0000259" key="8">
    <source>
        <dbReference type="Pfam" id="PF01794"/>
    </source>
</evidence>
<dbReference type="EMBL" id="AACFWJ010000003">
    <property type="protein sequence ID" value="EAK3959080.1"/>
    <property type="molecule type" value="Genomic_DNA"/>
</dbReference>
<protein>
    <submittedName>
        <fullName evidence="12">Ferric reductase</fullName>
    </submittedName>
    <submittedName>
        <fullName evidence="10">Sulfite oxidase heme-binding subunit YedZ</fullName>
    </submittedName>
</protein>
<dbReference type="GO" id="GO:0010181">
    <property type="term" value="F:FMN binding"/>
    <property type="evidence" value="ECO:0007669"/>
    <property type="project" value="TreeGrafter"/>
</dbReference>
<dbReference type="GO" id="GO:0016679">
    <property type="term" value="F:oxidoreductase activity, acting on diphenols and related substances as donors"/>
    <property type="evidence" value="ECO:0007669"/>
    <property type="project" value="TreeGrafter"/>
</dbReference>
<dbReference type="InterPro" id="IPR013130">
    <property type="entry name" value="Fe3_Rdtase_TM_dom"/>
</dbReference>
<feature type="transmembrane region" description="Helical" evidence="7">
    <location>
        <begin position="156"/>
        <end position="174"/>
    </location>
</feature>
<evidence type="ECO:0000256" key="5">
    <source>
        <dbReference type="ARBA" id="ARBA00023004"/>
    </source>
</evidence>
<evidence type="ECO:0000256" key="4">
    <source>
        <dbReference type="ARBA" id="ARBA00022989"/>
    </source>
</evidence>
<gene>
    <name evidence="12" type="ORF">A0K99_02275</name>
    <name evidence="10" type="ORF">B7A03_01880</name>
    <name evidence="9" type="ORF">C1418_04450</name>
    <name evidence="11" type="ORF">QQI97_001049</name>
</gene>
<dbReference type="Proteomes" id="UP000392616">
    <property type="component" value="Unassembled WGS sequence"/>
</dbReference>
<evidence type="ECO:0000256" key="7">
    <source>
        <dbReference type="SAM" id="Phobius"/>
    </source>
</evidence>
<accession>A0A2U0QRI5</accession>
<dbReference type="Proteomes" id="UP001183411">
    <property type="component" value="Unassembled WGS sequence"/>
</dbReference>
<dbReference type="GO" id="GO:0020037">
    <property type="term" value="F:heme binding"/>
    <property type="evidence" value="ECO:0007669"/>
    <property type="project" value="TreeGrafter"/>
</dbReference>
<feature type="domain" description="Ferric oxidoreductase" evidence="8">
    <location>
        <begin position="39"/>
        <end position="129"/>
    </location>
</feature>
<dbReference type="RefSeq" id="WP_002858705.1">
    <property type="nucleotide sequence ID" value="NZ_AP028383.1"/>
</dbReference>
<dbReference type="Pfam" id="PF01794">
    <property type="entry name" value="Ferric_reduct"/>
    <property type="match status" value="1"/>
</dbReference>
<dbReference type="AlphaFoldDB" id="A0A2U0QRI5"/>
<reference evidence="10 13" key="3">
    <citation type="submission" date="2018-05" db="EMBL/GenBank/DDBJ databases">
        <authorList>
            <consortium name="NARMS: The National Antimicrobial Resistance Monitoring System"/>
        </authorList>
    </citation>
    <scope>NUCLEOTIDE SEQUENCE [LARGE SCALE GENOMIC DNA]</scope>
    <source>
        <strain evidence="10 13">CVM N62988</strain>
    </source>
</reference>
<evidence type="ECO:0000256" key="3">
    <source>
        <dbReference type="ARBA" id="ARBA00022692"/>
    </source>
</evidence>
<evidence type="ECO:0000313" key="13">
    <source>
        <dbReference type="Proteomes" id="UP000392616"/>
    </source>
</evidence>
<feature type="transmembrane region" description="Helical" evidence="7">
    <location>
        <begin position="5"/>
        <end position="23"/>
    </location>
</feature>
<feature type="transmembrane region" description="Helical" evidence="7">
    <location>
        <begin position="67"/>
        <end position="86"/>
    </location>
</feature>
<comment type="caution">
    <text evidence="10">The sequence shown here is derived from an EMBL/GenBank/DDBJ whole genome shotgun (WGS) entry which is preliminary data.</text>
</comment>
<name>A0A2U0QRI5_CAMJU</name>
<evidence type="ECO:0000313" key="10">
    <source>
        <dbReference type="EMBL" id="EAK6412778.1"/>
    </source>
</evidence>
<keyword evidence="3 7" id="KW-0812">Transmembrane</keyword>
<dbReference type="GO" id="GO:0005886">
    <property type="term" value="C:plasma membrane"/>
    <property type="evidence" value="ECO:0007669"/>
    <property type="project" value="TreeGrafter"/>
</dbReference>
<organism evidence="10 13">
    <name type="scientific">Campylobacter jejuni</name>
    <dbReference type="NCBI Taxonomy" id="197"/>
    <lineage>
        <taxon>Bacteria</taxon>
        <taxon>Pseudomonadati</taxon>
        <taxon>Campylobacterota</taxon>
        <taxon>Epsilonproteobacteria</taxon>
        <taxon>Campylobacterales</taxon>
        <taxon>Campylobacteraceae</taxon>
        <taxon>Campylobacter</taxon>
    </lineage>
</organism>
<comment type="subcellular location">
    <subcellularLocation>
        <location evidence="1">Membrane</location>
        <topology evidence="1">Multi-pass membrane protein</topology>
    </subcellularLocation>
</comment>
<dbReference type="EMBL" id="AACHYE010000002">
    <property type="protein sequence ID" value="EAK6412778.1"/>
    <property type="molecule type" value="Genomic_DNA"/>
</dbReference>
<feature type="transmembrane region" description="Helical" evidence="7">
    <location>
        <begin position="35"/>
        <end position="55"/>
    </location>
</feature>
<keyword evidence="4 7" id="KW-1133">Transmembrane helix</keyword>
<reference evidence="9 14" key="2">
    <citation type="submission" date="2018-05" db="EMBL/GenBank/DDBJ databases">
        <authorList>
            <consortium name="PulseNet: The National Subtyping Network for Foodborne Disease Surveillance"/>
            <person name="Tarr C.L."/>
            <person name="Trees E."/>
            <person name="Katz L.S."/>
            <person name="Carleton-Romer H.A."/>
            <person name="Stroika S."/>
            <person name="Kucerova Z."/>
            <person name="Roache K.F."/>
            <person name="Sabol A.L."/>
            <person name="Besser J."/>
            <person name="Gerner-Smidt P."/>
        </authorList>
    </citation>
    <scope>NUCLEOTIDE SEQUENCE [LARGE SCALE GENOMIC DNA]</scope>
    <source>
        <strain evidence="9 14">PNUSAC003589</strain>
    </source>
</reference>
<evidence type="ECO:0000313" key="14">
    <source>
        <dbReference type="Proteomes" id="UP000410873"/>
    </source>
</evidence>
<evidence type="ECO:0000256" key="6">
    <source>
        <dbReference type="ARBA" id="ARBA00023136"/>
    </source>
</evidence>